<sequence length="79" mass="8712">MVFDRIVEDSSLSGMLGRNPVVDEEGQQLLSGAASCLANVTPKILKVDLERLAELTHRDAKVDDLALHDLIIDRATRQQ</sequence>
<evidence type="ECO:0000313" key="2">
    <source>
        <dbReference type="Proteomes" id="UP001165083"/>
    </source>
</evidence>
<organism evidence="1 2">
    <name type="scientific">Phytophthora lilii</name>
    <dbReference type="NCBI Taxonomy" id="2077276"/>
    <lineage>
        <taxon>Eukaryota</taxon>
        <taxon>Sar</taxon>
        <taxon>Stramenopiles</taxon>
        <taxon>Oomycota</taxon>
        <taxon>Peronosporomycetes</taxon>
        <taxon>Peronosporales</taxon>
        <taxon>Peronosporaceae</taxon>
        <taxon>Phytophthora</taxon>
    </lineage>
</organism>
<protein>
    <submittedName>
        <fullName evidence="1">Unnamed protein product</fullName>
    </submittedName>
</protein>
<dbReference type="AlphaFoldDB" id="A0A9W6XFE9"/>
<dbReference type="EMBL" id="BSXW01001535">
    <property type="protein sequence ID" value="GMF37482.1"/>
    <property type="molecule type" value="Genomic_DNA"/>
</dbReference>
<proteinExistence type="predicted"/>
<evidence type="ECO:0000313" key="1">
    <source>
        <dbReference type="EMBL" id="GMF37482.1"/>
    </source>
</evidence>
<comment type="caution">
    <text evidence="1">The sequence shown here is derived from an EMBL/GenBank/DDBJ whole genome shotgun (WGS) entry which is preliminary data.</text>
</comment>
<accession>A0A9W6XFE9</accession>
<keyword evidence="2" id="KW-1185">Reference proteome</keyword>
<gene>
    <name evidence="1" type="ORF">Plil01_001577900</name>
</gene>
<dbReference type="Proteomes" id="UP001165083">
    <property type="component" value="Unassembled WGS sequence"/>
</dbReference>
<dbReference type="OrthoDB" id="94796at2759"/>
<name>A0A9W6XFE9_9STRA</name>
<reference evidence="1" key="1">
    <citation type="submission" date="2023-04" db="EMBL/GenBank/DDBJ databases">
        <title>Phytophthora lilii NBRC 32176.</title>
        <authorList>
            <person name="Ichikawa N."/>
            <person name="Sato H."/>
            <person name="Tonouchi N."/>
        </authorList>
    </citation>
    <scope>NUCLEOTIDE SEQUENCE</scope>
    <source>
        <strain evidence="1">NBRC 32176</strain>
    </source>
</reference>